<evidence type="ECO:0000259" key="17">
    <source>
        <dbReference type="PROSITE" id="PS51393"/>
    </source>
</evidence>
<dbReference type="PROSITE" id="PS00081">
    <property type="entry name" value="LIPOXYGENASE_2"/>
    <property type="match status" value="1"/>
</dbReference>
<dbReference type="InterPro" id="IPR036226">
    <property type="entry name" value="LipOase_C_sf"/>
</dbReference>
<evidence type="ECO:0000256" key="8">
    <source>
        <dbReference type="ARBA" id="ARBA00023002"/>
    </source>
</evidence>
<name>A0AAV0MUZ0_9ROSI</name>
<organism evidence="18 19">
    <name type="scientific">Linum tenue</name>
    <dbReference type="NCBI Taxonomy" id="586396"/>
    <lineage>
        <taxon>Eukaryota</taxon>
        <taxon>Viridiplantae</taxon>
        <taxon>Streptophyta</taxon>
        <taxon>Embryophyta</taxon>
        <taxon>Tracheophyta</taxon>
        <taxon>Spermatophyta</taxon>
        <taxon>Magnoliopsida</taxon>
        <taxon>eudicotyledons</taxon>
        <taxon>Gunneridae</taxon>
        <taxon>Pentapetalae</taxon>
        <taxon>rosids</taxon>
        <taxon>fabids</taxon>
        <taxon>Malpighiales</taxon>
        <taxon>Linaceae</taxon>
        <taxon>Linum</taxon>
    </lineage>
</organism>
<dbReference type="Pfam" id="PF01477">
    <property type="entry name" value="PLAT"/>
    <property type="match status" value="1"/>
</dbReference>
<evidence type="ECO:0000313" key="19">
    <source>
        <dbReference type="Proteomes" id="UP001154282"/>
    </source>
</evidence>
<dbReference type="Gene3D" id="2.60.60.20">
    <property type="entry name" value="PLAT/LH2 domain"/>
    <property type="match status" value="1"/>
</dbReference>
<dbReference type="InterPro" id="IPR001246">
    <property type="entry name" value="LipOase_plant"/>
</dbReference>
<dbReference type="SUPFAM" id="SSF48484">
    <property type="entry name" value="Lipoxigenase"/>
    <property type="match status" value="1"/>
</dbReference>
<evidence type="ECO:0000256" key="15">
    <source>
        <dbReference type="SAM" id="MobiDB-lite"/>
    </source>
</evidence>
<dbReference type="PRINTS" id="PR00087">
    <property type="entry name" value="LIPOXYGENASE"/>
</dbReference>
<dbReference type="InterPro" id="IPR000907">
    <property type="entry name" value="LipOase"/>
</dbReference>
<dbReference type="Gene3D" id="4.10.372.10">
    <property type="entry name" value="Lipoxygenase-1, Domain 3"/>
    <property type="match status" value="1"/>
</dbReference>
<dbReference type="InterPro" id="IPR020834">
    <property type="entry name" value="LipOase_CS"/>
</dbReference>
<evidence type="ECO:0000256" key="10">
    <source>
        <dbReference type="ARBA" id="ARBA00023098"/>
    </source>
</evidence>
<keyword evidence="7 13" id="KW-0223">Dioxygenase</keyword>
<dbReference type="FunFam" id="1.20.245.10:FF:000002">
    <property type="entry name" value="Lipoxygenase"/>
    <property type="match status" value="1"/>
</dbReference>
<dbReference type="EC" id="1.13.11.-" evidence="14"/>
<evidence type="ECO:0000256" key="14">
    <source>
        <dbReference type="RuleBase" id="RU003975"/>
    </source>
</evidence>
<dbReference type="PROSITE" id="PS00711">
    <property type="entry name" value="LIPOXYGENASE_1"/>
    <property type="match status" value="1"/>
</dbReference>
<dbReference type="SMART" id="SM00308">
    <property type="entry name" value="LH2"/>
    <property type="match status" value="1"/>
</dbReference>
<dbReference type="Gene3D" id="3.10.450.60">
    <property type="match status" value="1"/>
</dbReference>
<evidence type="ECO:0000256" key="7">
    <source>
        <dbReference type="ARBA" id="ARBA00022964"/>
    </source>
</evidence>
<dbReference type="EMBL" id="CAMGYJ010000007">
    <property type="protein sequence ID" value="CAI0450235.1"/>
    <property type="molecule type" value="Genomic_DNA"/>
</dbReference>
<evidence type="ECO:0000256" key="5">
    <source>
        <dbReference type="ARBA" id="ARBA00022767"/>
    </source>
</evidence>
<dbReference type="Pfam" id="PF00305">
    <property type="entry name" value="Lipoxygenase"/>
    <property type="match status" value="1"/>
</dbReference>
<evidence type="ECO:0000256" key="13">
    <source>
        <dbReference type="RuleBase" id="RU003974"/>
    </source>
</evidence>
<keyword evidence="19" id="KW-1185">Reference proteome</keyword>
<dbReference type="PRINTS" id="PR00468">
    <property type="entry name" value="PLTLPOXGNASE"/>
</dbReference>
<evidence type="ECO:0000256" key="2">
    <source>
        <dbReference type="ARBA" id="ARBA00009419"/>
    </source>
</evidence>
<dbReference type="SUPFAM" id="SSF49723">
    <property type="entry name" value="Lipase/lipooxygenase domain (PLAT/LH2 domain)"/>
    <property type="match status" value="1"/>
</dbReference>
<feature type="domain" description="PLAT" evidence="16">
    <location>
        <begin position="116"/>
        <end position="234"/>
    </location>
</feature>
<evidence type="ECO:0000256" key="12">
    <source>
        <dbReference type="PROSITE-ProRule" id="PRU00152"/>
    </source>
</evidence>
<comment type="pathway">
    <text evidence="14">Lipid metabolism; oxylipin biosynthesis.</text>
</comment>
<keyword evidence="11 14" id="KW-0275">Fatty acid biosynthesis</keyword>
<dbReference type="PROSITE" id="PS50095">
    <property type="entry name" value="PLAT"/>
    <property type="match status" value="1"/>
</dbReference>
<dbReference type="GO" id="GO:0016702">
    <property type="term" value="F:oxidoreductase activity, acting on single donors with incorporation of molecular oxygen, incorporation of two atoms of oxygen"/>
    <property type="evidence" value="ECO:0007669"/>
    <property type="project" value="InterPro"/>
</dbReference>
<dbReference type="InterPro" id="IPR001024">
    <property type="entry name" value="PLAT/LH2_dom"/>
</dbReference>
<dbReference type="PANTHER" id="PTHR11771">
    <property type="entry name" value="LIPOXYGENASE"/>
    <property type="match status" value="1"/>
</dbReference>
<evidence type="ECO:0000256" key="11">
    <source>
        <dbReference type="ARBA" id="ARBA00023160"/>
    </source>
</evidence>
<sequence>MQILRVHQSSGLRPASLTRFNPEKPFLDGGGAVLLKLAGTSNCNGGGNLGRVAERGKGTVVKALLGLGGGLGGLAGGITGGLGVGLGTGLGGLNPFSPAAKVRAVVTVNQTIGGFLKDNLLVPSTIQDLIGASLRLELISAELDTKTGKEKPAVGSLAQWTGVNGLQYQYEAYFNIPADFGPVGAMRVENLHVREMFLKDIVVTGLPDGGSVNIDCQSWVPASITGKPKRVFFSTKSYLPSDTPEGLKKLRNDELVAVRGNGSGERKKGDRIYDYDVYNDLGDPDKSPDLKREVLGGSKERPYPRRCRTGRPRSSKDPQSERTDSGDYYVPRDEEFSEIKGLEFGVKKLFTLLQGLVPMLETVFIDKNLGFPHFTAINKMFAQGLNLPPYSQASLKAFLPMLIRNSVEGSNDVLQFDVPPTMDRNSFFWFTDEEFARQTLAGVNPCTIQLVKEWPIMGTLDPAVYGPQESGITKEIIEKEIRGYTTLDEAIQQKKLFMLDYHDILLPLVGKARELDHTTLYGSRTVFFLAPSGTLRPLAIELTRPPLGEKPQWKGVYTPNYASATDVWLWRLAKSHVLAHDSSYHQLISHWLRTHCCTEPYIIAAKRQLSEMHPIHRLLKPHFRYTMEINAQARKGLINADGVIESTFAPLKYSIGASSLVYDKVWRFDNEGLPNDLINRGMAVEDSSEPHGVRLAIQDYPYANDGLLVWDAIKQWVTEYVNHYYPDSQTVTSDKELQDWWSEVRNRGHEDKKDEPWWPSLQTPQDIISVCTTIIWVASGHHAAVNFGQYAYGGYFPNQPTTSRLKMPDEDPTEEEWKLFMQRPEVVLLTTFPSQIQASKVMVVLNVLSSHSPDEEYLGEKMELAWADEPTIKAAFEKFNGRMHSIMGEIDSRNADSEKINRSGAGVYPYELLKPFSERGVTGRGVPCSISI</sequence>
<evidence type="ECO:0000256" key="9">
    <source>
        <dbReference type="ARBA" id="ARBA00023004"/>
    </source>
</evidence>
<proteinExistence type="inferred from homology"/>
<feature type="compositionally biased region" description="Basic and acidic residues" evidence="15">
    <location>
        <begin position="283"/>
        <end position="303"/>
    </location>
</feature>
<evidence type="ECO:0000256" key="3">
    <source>
        <dbReference type="ARBA" id="ARBA00022516"/>
    </source>
</evidence>
<evidence type="ECO:0000256" key="4">
    <source>
        <dbReference type="ARBA" id="ARBA00022723"/>
    </source>
</evidence>
<keyword evidence="3 14" id="KW-0444">Lipid biosynthesis</keyword>
<comment type="similarity">
    <text evidence="2 13">Belongs to the lipoxygenase family.</text>
</comment>
<dbReference type="InterPro" id="IPR020833">
    <property type="entry name" value="LipOase_Fe_BS"/>
</dbReference>
<dbReference type="InterPro" id="IPR036392">
    <property type="entry name" value="PLAT/LH2_dom_sf"/>
</dbReference>
<keyword evidence="8 13" id="KW-0560">Oxidoreductase</keyword>
<dbReference type="GO" id="GO:0046872">
    <property type="term" value="F:metal ion binding"/>
    <property type="evidence" value="ECO:0007669"/>
    <property type="project" value="UniProtKB-UniRule"/>
</dbReference>
<keyword evidence="10" id="KW-0443">Lipid metabolism</keyword>
<keyword evidence="4 13" id="KW-0479">Metal-binding</keyword>
<comment type="cofactor">
    <cofactor evidence="1 13">
        <name>Fe cation</name>
        <dbReference type="ChEBI" id="CHEBI:24875"/>
    </cofactor>
</comment>
<comment type="caution">
    <text evidence="12">Lacks conserved residue(s) required for the propagation of feature annotation.</text>
</comment>
<protein>
    <recommendedName>
        <fullName evidence="14">Lipoxygenase</fullName>
        <ecNumber evidence="14">1.13.11.-</ecNumber>
    </recommendedName>
</protein>
<feature type="compositionally biased region" description="Basic residues" evidence="15">
    <location>
        <begin position="304"/>
        <end position="313"/>
    </location>
</feature>
<dbReference type="GO" id="GO:0034440">
    <property type="term" value="P:lipid oxidation"/>
    <property type="evidence" value="ECO:0007669"/>
    <property type="project" value="InterPro"/>
</dbReference>
<dbReference type="Gene3D" id="4.10.375.10">
    <property type="entry name" value="Lipoxygenase-1, Domain 2"/>
    <property type="match status" value="1"/>
</dbReference>
<dbReference type="InterPro" id="IPR013819">
    <property type="entry name" value="LipOase_C"/>
</dbReference>
<keyword evidence="5 14" id="KW-0925">Oxylipin biosynthesis</keyword>
<evidence type="ECO:0000313" key="18">
    <source>
        <dbReference type="EMBL" id="CAI0450235.1"/>
    </source>
</evidence>
<gene>
    <name evidence="18" type="ORF">LITE_LOCUS30453</name>
</gene>
<comment type="caution">
    <text evidence="18">The sequence shown here is derived from an EMBL/GenBank/DDBJ whole genome shotgun (WGS) entry which is preliminary data.</text>
</comment>
<accession>A0AAV0MUZ0</accession>
<dbReference type="GO" id="GO:0006633">
    <property type="term" value="P:fatty acid biosynthetic process"/>
    <property type="evidence" value="ECO:0007669"/>
    <property type="project" value="UniProtKB-KW"/>
</dbReference>
<evidence type="ECO:0000256" key="1">
    <source>
        <dbReference type="ARBA" id="ARBA00001962"/>
    </source>
</evidence>
<feature type="domain" description="Lipoxygenase" evidence="17">
    <location>
        <begin position="237"/>
        <end position="932"/>
    </location>
</feature>
<reference evidence="18" key="1">
    <citation type="submission" date="2022-08" db="EMBL/GenBank/DDBJ databases">
        <authorList>
            <person name="Gutierrez-Valencia J."/>
        </authorList>
    </citation>
    <scope>NUCLEOTIDE SEQUENCE</scope>
</reference>
<comment type="function">
    <text evidence="14">Plant lipoxygenase may be involved in a number of diverse aspects of plant physiology including growth and development, pest resistance, and senescence or responses to wounding.</text>
</comment>
<dbReference type="AlphaFoldDB" id="A0AAV0MUZ0"/>
<evidence type="ECO:0000259" key="16">
    <source>
        <dbReference type="PROSITE" id="PS50095"/>
    </source>
</evidence>
<evidence type="ECO:0000256" key="6">
    <source>
        <dbReference type="ARBA" id="ARBA00022832"/>
    </source>
</evidence>
<dbReference type="PROSITE" id="PS51393">
    <property type="entry name" value="LIPOXYGENASE_3"/>
    <property type="match status" value="1"/>
</dbReference>
<dbReference type="GO" id="GO:0031408">
    <property type="term" value="P:oxylipin biosynthetic process"/>
    <property type="evidence" value="ECO:0007669"/>
    <property type="project" value="UniProtKB-UniRule"/>
</dbReference>
<dbReference type="Proteomes" id="UP001154282">
    <property type="component" value="Unassembled WGS sequence"/>
</dbReference>
<keyword evidence="9 13" id="KW-0408">Iron</keyword>
<dbReference type="InterPro" id="IPR027433">
    <property type="entry name" value="Lipoxygenase_dom_3"/>
</dbReference>
<feature type="region of interest" description="Disordered" evidence="15">
    <location>
        <begin position="279"/>
        <end position="329"/>
    </location>
</feature>
<dbReference type="Gene3D" id="1.20.245.10">
    <property type="entry name" value="Lipoxygenase-1, Domain 5"/>
    <property type="match status" value="1"/>
</dbReference>
<keyword evidence="6" id="KW-0276">Fatty acid metabolism</keyword>
<feature type="compositionally biased region" description="Basic and acidic residues" evidence="15">
    <location>
        <begin position="314"/>
        <end position="329"/>
    </location>
</feature>